<dbReference type="CTD" id="101928991"/>
<protein>
    <submittedName>
        <fullName evidence="5">Coiled-coil domain-containing protein 92-like</fullName>
    </submittedName>
</protein>
<feature type="region of interest" description="Disordered" evidence="3">
    <location>
        <begin position="171"/>
        <end position="216"/>
    </location>
</feature>
<dbReference type="RefSeq" id="XP_019348822.1">
    <property type="nucleotide sequence ID" value="XM_019493277.2"/>
</dbReference>
<dbReference type="STRING" id="8496.A0A151N5R2"/>
<comment type="caution">
    <text evidence="5">The sequence shown here is derived from an EMBL/GenBank/DDBJ whole genome shotgun (WGS) entry which is preliminary data.</text>
</comment>
<feature type="compositionally biased region" description="Basic residues" evidence="3">
    <location>
        <begin position="203"/>
        <end position="214"/>
    </location>
</feature>
<feature type="compositionally biased region" description="Polar residues" evidence="3">
    <location>
        <begin position="290"/>
        <end position="311"/>
    </location>
</feature>
<keyword evidence="6" id="KW-1185">Reference proteome</keyword>
<feature type="compositionally biased region" description="Basic and acidic residues" evidence="3">
    <location>
        <begin position="262"/>
        <end position="275"/>
    </location>
</feature>
<evidence type="ECO:0000256" key="3">
    <source>
        <dbReference type="SAM" id="MobiDB-lite"/>
    </source>
</evidence>
<proteinExistence type="predicted"/>
<dbReference type="InterPro" id="IPR040370">
    <property type="entry name" value="CCDC74A/CCDC74B/CCDC92"/>
</dbReference>
<dbReference type="InterPro" id="IPR039496">
    <property type="entry name" value="CCDC92/74_N"/>
</dbReference>
<dbReference type="PANTHER" id="PTHR14882">
    <property type="entry name" value="COILED-COIL DOMAIN-CONTAINING 74A"/>
    <property type="match status" value="1"/>
</dbReference>
<dbReference type="GeneID" id="109284568"/>
<sequence length="333" mass="38194">MTPSSRQQVSPLSPQAWTVNFVAMETVSLEHQIQSVQRHIAFLKKEQMELLHDLHLEILRLQKHCSELTRDLEMKELEARQQEVIDRELEDKCKIMEAQLHEKEKDNLDLRKELRHKETLVAALRSNLRNKERKFLEELKRRSHRVTILNTELQKQTEAAAYLSFQLHSTKQTLHSSRQGGKPPSDKPPDKPLPTQPSGEVRPKKRSHKAHVRRLATDCSFSKGVMKDSFQRERMSSFEDADPMPDPALFLYTRRHHAPHRQKSEPKTEGLKKAGVDPNDSAATGCGLQRPSQQLSQEQVEATSPRSSAKTKPSRGEQGRCHGSSPRNPKDSE</sequence>
<reference evidence="5 6" key="1">
    <citation type="journal article" date="2012" name="Genome Biol.">
        <title>Sequencing three crocodilian genomes to illuminate the evolution of archosaurs and amniotes.</title>
        <authorList>
            <person name="St John J.A."/>
            <person name="Braun E.L."/>
            <person name="Isberg S.R."/>
            <person name="Miles L.G."/>
            <person name="Chong A.Y."/>
            <person name="Gongora J."/>
            <person name="Dalzell P."/>
            <person name="Moran C."/>
            <person name="Bed'hom B."/>
            <person name="Abzhanov A."/>
            <person name="Burgess S.C."/>
            <person name="Cooksey A.M."/>
            <person name="Castoe T.A."/>
            <person name="Crawford N.G."/>
            <person name="Densmore L.D."/>
            <person name="Drew J.C."/>
            <person name="Edwards S.V."/>
            <person name="Faircloth B.C."/>
            <person name="Fujita M.K."/>
            <person name="Greenwold M.J."/>
            <person name="Hoffmann F.G."/>
            <person name="Howard J.M."/>
            <person name="Iguchi T."/>
            <person name="Janes D.E."/>
            <person name="Khan S.Y."/>
            <person name="Kohno S."/>
            <person name="de Koning A.J."/>
            <person name="Lance S.L."/>
            <person name="McCarthy F.M."/>
            <person name="McCormack J.E."/>
            <person name="Merchant M.E."/>
            <person name="Peterson D.G."/>
            <person name="Pollock D.D."/>
            <person name="Pourmand N."/>
            <person name="Raney B.J."/>
            <person name="Roessler K.A."/>
            <person name="Sanford J.R."/>
            <person name="Sawyer R.H."/>
            <person name="Schmidt C.J."/>
            <person name="Triplett E.W."/>
            <person name="Tuberville T.D."/>
            <person name="Venegas-Anaya M."/>
            <person name="Howard J.T."/>
            <person name="Jarvis E.D."/>
            <person name="Guillette L.J.Jr."/>
            <person name="Glenn T.C."/>
            <person name="Green R.E."/>
            <person name="Ray D.A."/>
        </authorList>
    </citation>
    <scope>NUCLEOTIDE SEQUENCE [LARGE SCALE GENOMIC DNA]</scope>
    <source>
        <strain evidence="5">KSC_2009_1</strain>
    </source>
</reference>
<evidence type="ECO:0000259" key="4">
    <source>
        <dbReference type="Pfam" id="PF14916"/>
    </source>
</evidence>
<evidence type="ECO:0000313" key="5">
    <source>
        <dbReference type="EMBL" id="KYO32130.1"/>
    </source>
</evidence>
<dbReference type="Pfam" id="PF14916">
    <property type="entry name" value="CCDC92"/>
    <property type="match status" value="1"/>
</dbReference>
<evidence type="ECO:0000256" key="2">
    <source>
        <dbReference type="SAM" id="Coils"/>
    </source>
</evidence>
<dbReference type="KEGG" id="amj:109284568"/>
<organism evidence="5 6">
    <name type="scientific">Alligator mississippiensis</name>
    <name type="common">American alligator</name>
    <dbReference type="NCBI Taxonomy" id="8496"/>
    <lineage>
        <taxon>Eukaryota</taxon>
        <taxon>Metazoa</taxon>
        <taxon>Chordata</taxon>
        <taxon>Craniata</taxon>
        <taxon>Vertebrata</taxon>
        <taxon>Euteleostomi</taxon>
        <taxon>Archelosauria</taxon>
        <taxon>Archosauria</taxon>
        <taxon>Crocodylia</taxon>
        <taxon>Alligatoridae</taxon>
        <taxon>Alligatorinae</taxon>
        <taxon>Alligator</taxon>
    </lineage>
</organism>
<gene>
    <name evidence="5" type="primary">CCDC92B</name>
    <name evidence="5" type="ORF">Y1Q_0007132</name>
</gene>
<evidence type="ECO:0000256" key="1">
    <source>
        <dbReference type="ARBA" id="ARBA00023054"/>
    </source>
</evidence>
<feature type="domain" description="CCDC92/74 N-terminal" evidence="4">
    <location>
        <begin position="30"/>
        <end position="85"/>
    </location>
</feature>
<feature type="coiled-coil region" evidence="2">
    <location>
        <begin position="58"/>
        <end position="156"/>
    </location>
</feature>
<dbReference type="Proteomes" id="UP000050525">
    <property type="component" value="Unassembled WGS sequence"/>
</dbReference>
<dbReference type="OrthoDB" id="9941131at2759"/>
<evidence type="ECO:0000313" key="6">
    <source>
        <dbReference type="Proteomes" id="UP000050525"/>
    </source>
</evidence>
<dbReference type="eggNOG" id="ENOG502S0PC">
    <property type="taxonomic scope" value="Eukaryota"/>
</dbReference>
<dbReference type="PANTHER" id="PTHR14882:SF3">
    <property type="entry name" value="COILED-COIL DOMAIN CONTAINING 92B"/>
    <property type="match status" value="1"/>
</dbReference>
<name>A0A151N5R2_ALLMI</name>
<keyword evidence="1 2" id="KW-0175">Coiled coil</keyword>
<dbReference type="EMBL" id="AKHW03004004">
    <property type="protein sequence ID" value="KYO32130.1"/>
    <property type="molecule type" value="Genomic_DNA"/>
</dbReference>
<feature type="region of interest" description="Disordered" evidence="3">
    <location>
        <begin position="234"/>
        <end position="333"/>
    </location>
</feature>
<dbReference type="AlphaFoldDB" id="A0A151N5R2"/>
<accession>A0A151N5R2</accession>